<dbReference type="SUPFAM" id="SSF55174">
    <property type="entry name" value="Alpha-L RNA-binding motif"/>
    <property type="match status" value="1"/>
</dbReference>
<protein>
    <submittedName>
        <fullName evidence="2">Uncharacterized protein</fullName>
    </submittedName>
</protein>
<evidence type="ECO:0000256" key="1">
    <source>
        <dbReference type="PROSITE-ProRule" id="PRU00182"/>
    </source>
</evidence>
<keyword evidence="1" id="KW-0694">RNA-binding</keyword>
<evidence type="ECO:0000313" key="3">
    <source>
        <dbReference type="Proteomes" id="UP000186705"/>
    </source>
</evidence>
<accession>A0A1U7NPM9</accession>
<sequence length="67" mass="7426">MKFKLTNDYIALGQLLKACDVVSSGGEVKYFLANCPVFLNGEKEDRRGKKIYAGDVVEADGIRIEVE</sequence>
<proteinExistence type="predicted"/>
<name>A0A1U7NPM9_9FIRM</name>
<dbReference type="Gene3D" id="3.10.290.10">
    <property type="entry name" value="RNA-binding S4 domain"/>
    <property type="match status" value="1"/>
</dbReference>
<keyword evidence="3" id="KW-1185">Reference proteome</keyword>
<dbReference type="InterPro" id="IPR036986">
    <property type="entry name" value="S4_RNA-bd_sf"/>
</dbReference>
<dbReference type="GeneID" id="78274671"/>
<dbReference type="AlphaFoldDB" id="A0A1U7NPM9"/>
<organism evidence="2 3">
    <name type="scientific">Dubosiella newyorkensis</name>
    <dbReference type="NCBI Taxonomy" id="1862672"/>
    <lineage>
        <taxon>Bacteria</taxon>
        <taxon>Bacillati</taxon>
        <taxon>Bacillota</taxon>
        <taxon>Erysipelotrichia</taxon>
        <taxon>Erysipelotrichales</taxon>
        <taxon>Erysipelotrichaceae</taxon>
        <taxon>Dubosiella</taxon>
    </lineage>
</organism>
<gene>
    <name evidence="2" type="ORF">BO225_01760</name>
</gene>
<dbReference type="GO" id="GO:0003723">
    <property type="term" value="F:RNA binding"/>
    <property type="evidence" value="ECO:0007669"/>
    <property type="project" value="UniProtKB-KW"/>
</dbReference>
<reference evidence="2 3" key="1">
    <citation type="submission" date="2016-11" db="EMBL/GenBank/DDBJ databases">
        <title>Description of two novel members of the family Erysipelotrichaceae: Ileibacterium lipovorans gen. nov., sp. nov. and Dubosiella newyorkensis, gen. nov., sp. nov.</title>
        <authorList>
            <person name="Cox L.M."/>
            <person name="Sohn J."/>
            <person name="Tyrrell K.L."/>
            <person name="Citron D.M."/>
            <person name="Lawson P.A."/>
            <person name="Patel N.B."/>
            <person name="Iizumi T."/>
            <person name="Perez-Perez G.I."/>
            <person name="Goldstein E.J."/>
            <person name="Blaser M.J."/>
        </authorList>
    </citation>
    <scope>NUCLEOTIDE SEQUENCE [LARGE SCALE GENOMIC DNA]</scope>
    <source>
        <strain evidence="2 3">NYU-BL-A4</strain>
    </source>
</reference>
<dbReference type="Pfam" id="PF13275">
    <property type="entry name" value="S4_2"/>
    <property type="match status" value="1"/>
</dbReference>
<dbReference type="Proteomes" id="UP000186705">
    <property type="component" value="Unassembled WGS sequence"/>
</dbReference>
<comment type="caution">
    <text evidence="2">The sequence shown here is derived from an EMBL/GenBank/DDBJ whole genome shotgun (WGS) entry which is preliminary data.</text>
</comment>
<dbReference type="PROSITE" id="PS50889">
    <property type="entry name" value="S4"/>
    <property type="match status" value="1"/>
</dbReference>
<dbReference type="RefSeq" id="WP_076340567.1">
    <property type="nucleotide sequence ID" value="NZ_CAJTMI010000001.1"/>
</dbReference>
<dbReference type="STRING" id="1862672.BO225_01760"/>
<dbReference type="EMBL" id="MPKA01000044">
    <property type="protein sequence ID" value="OLU47596.1"/>
    <property type="molecule type" value="Genomic_DNA"/>
</dbReference>
<evidence type="ECO:0000313" key="2">
    <source>
        <dbReference type="EMBL" id="OLU47596.1"/>
    </source>
</evidence>
<dbReference type="OrthoDB" id="9811532at2"/>